<dbReference type="SUPFAM" id="SSF49299">
    <property type="entry name" value="PKD domain"/>
    <property type="match status" value="1"/>
</dbReference>
<protein>
    <recommendedName>
        <fullName evidence="3">PKD domain-containing protein</fullName>
    </recommendedName>
</protein>
<dbReference type="InterPro" id="IPR013783">
    <property type="entry name" value="Ig-like_fold"/>
</dbReference>
<evidence type="ECO:0008006" key="3">
    <source>
        <dbReference type="Google" id="ProtNLM"/>
    </source>
</evidence>
<name>A0A918MPW5_9FLAO</name>
<reference evidence="1" key="1">
    <citation type="journal article" date="2014" name="Int. J. Syst. Evol. Microbiol.">
        <title>Complete genome sequence of Corynebacterium casei LMG S-19264T (=DSM 44701T), isolated from a smear-ripened cheese.</title>
        <authorList>
            <consortium name="US DOE Joint Genome Institute (JGI-PGF)"/>
            <person name="Walter F."/>
            <person name="Albersmeier A."/>
            <person name="Kalinowski J."/>
            <person name="Ruckert C."/>
        </authorList>
    </citation>
    <scope>NUCLEOTIDE SEQUENCE</scope>
    <source>
        <strain evidence="1">KCTC 12113</strain>
    </source>
</reference>
<proteinExistence type="predicted"/>
<dbReference type="AlphaFoldDB" id="A0A918MPW5"/>
<reference evidence="1" key="2">
    <citation type="submission" date="2020-09" db="EMBL/GenBank/DDBJ databases">
        <authorList>
            <person name="Sun Q."/>
            <person name="Kim S."/>
        </authorList>
    </citation>
    <scope>NUCLEOTIDE SEQUENCE</scope>
    <source>
        <strain evidence="1">KCTC 12113</strain>
    </source>
</reference>
<comment type="caution">
    <text evidence="1">The sequence shown here is derived from an EMBL/GenBank/DDBJ whole genome shotgun (WGS) entry which is preliminary data.</text>
</comment>
<dbReference type="InterPro" id="IPR006626">
    <property type="entry name" value="PbH1"/>
</dbReference>
<sequence>MKTKLFYLSIFLVILFACEKDDTIDTPMNTLQAKAGNWNNDQLFTGQVIILNGSHSKDKQGKPFKYYWRFKNKPLNSLSLMEDENTMTPKFTPDTAGVYQIELKIYNDSFYDVDEVSLMVKEKDNPPLQEMVIIDADINEDTHFPNIFDDNSKIDYLITNDIHVKGNLTIAPAVTMAFETDKGLFVDASGSIIAVGALEGPIVLTGKMKIPGYWKGLVLNSNSSLNLLEKVTIEYGGSSAAQGLEEAANLALDNANTANLTLVNTKIQHSAGFGVLVERGTKLNLRLGNSINNNQKPMLLPASQLGILSGLTEFNENTSSSIWVQGDRVNNTEISNWICPRSTSSMPNYDISYLIMGKIEIASGVVISEGVDFRFLNNAEVEVTPSGFLTAVGTQQNPIKFQGLENLSGYWNGIAIKSNSNNNQLKHVEVYNAGNSIMDGFATKTAIAIDGENKARLSISDSKISESGGSGLLLENSTHLDGFSFVKFVGNREAAVTMSANHVAKLANAPALEFINNGHNGFEIYESILLNQNESVWPALNFNASYLISGNLSIQSGLKVLPGALFKLAEDKMIGIFPNGYLYAKGTNTQKIVFTGIKEIKGYWNGIQFQSDSPKNVMDFNEVNYAGKSEMPNISKITAIGLDGDNLANLTITNSKIAHGMGYGIVVEDIRASINSDYDMVNQFEDLSLGNTYR</sequence>
<dbReference type="Proteomes" id="UP000634668">
    <property type="component" value="Unassembled WGS sequence"/>
</dbReference>
<organism evidence="1 2">
    <name type="scientific">Arenibacter certesii</name>
    <dbReference type="NCBI Taxonomy" id="228955"/>
    <lineage>
        <taxon>Bacteria</taxon>
        <taxon>Pseudomonadati</taxon>
        <taxon>Bacteroidota</taxon>
        <taxon>Flavobacteriia</taxon>
        <taxon>Flavobacteriales</taxon>
        <taxon>Flavobacteriaceae</taxon>
        <taxon>Arenibacter</taxon>
    </lineage>
</organism>
<dbReference type="SMART" id="SM00710">
    <property type="entry name" value="PbH1"/>
    <property type="match status" value="4"/>
</dbReference>
<evidence type="ECO:0000313" key="1">
    <source>
        <dbReference type="EMBL" id="GGW45326.1"/>
    </source>
</evidence>
<dbReference type="EMBL" id="BMWP01000027">
    <property type="protein sequence ID" value="GGW45326.1"/>
    <property type="molecule type" value="Genomic_DNA"/>
</dbReference>
<dbReference type="InterPro" id="IPR035986">
    <property type="entry name" value="PKD_dom_sf"/>
</dbReference>
<gene>
    <name evidence="1" type="ORF">GCM10007383_32090</name>
</gene>
<dbReference type="RefSeq" id="WP_026814400.1">
    <property type="nucleotide sequence ID" value="NZ_BMWP01000027.1"/>
</dbReference>
<dbReference type="PROSITE" id="PS51257">
    <property type="entry name" value="PROKAR_LIPOPROTEIN"/>
    <property type="match status" value="1"/>
</dbReference>
<dbReference type="Gene3D" id="2.60.40.10">
    <property type="entry name" value="Immunoglobulins"/>
    <property type="match status" value="1"/>
</dbReference>
<evidence type="ECO:0000313" key="2">
    <source>
        <dbReference type="Proteomes" id="UP000634668"/>
    </source>
</evidence>
<keyword evidence="2" id="KW-1185">Reference proteome</keyword>
<accession>A0A918MPW5</accession>